<keyword evidence="3" id="KW-1185">Reference proteome</keyword>
<dbReference type="EMBL" id="JAKOAV010000004">
    <property type="protein sequence ID" value="MDF9407374.1"/>
    <property type="molecule type" value="Genomic_DNA"/>
</dbReference>
<sequence length="188" mass="21665">MLWLDKFHEEHMAIIRILPKLEGNLKDIEYGGAGQNVIWELIEFATVIKNVLIPHFKEEDLIVYPKAASVDENGKIFISGMYDEHKILYEAFDGFIKSIGDMPDKEKNLKHITAQIISTSKNINIEETPKNFNRSWPVQPLEGNIDKEAILKYGYQIVQMLGEHIKKEETVVAELIKRATDIKRQSTQ</sequence>
<dbReference type="InterPro" id="IPR012312">
    <property type="entry name" value="Hemerythrin-like"/>
</dbReference>
<protein>
    <submittedName>
        <fullName evidence="2">Hemerythrin domain-containing protein</fullName>
    </submittedName>
</protein>
<organism evidence="2 3">
    <name type="scientific">Pelotomaculum isophthalicicum JI</name>
    <dbReference type="NCBI Taxonomy" id="947010"/>
    <lineage>
        <taxon>Bacteria</taxon>
        <taxon>Bacillati</taxon>
        <taxon>Bacillota</taxon>
        <taxon>Clostridia</taxon>
        <taxon>Eubacteriales</taxon>
        <taxon>Desulfotomaculaceae</taxon>
        <taxon>Pelotomaculum</taxon>
    </lineage>
</organism>
<dbReference type="Proteomes" id="UP001154312">
    <property type="component" value="Unassembled WGS sequence"/>
</dbReference>
<dbReference type="AlphaFoldDB" id="A0A9X4JST4"/>
<feature type="domain" description="Hemerythrin-like" evidence="1">
    <location>
        <begin position="5"/>
        <end position="103"/>
    </location>
</feature>
<evidence type="ECO:0000313" key="2">
    <source>
        <dbReference type="EMBL" id="MDF9407374.1"/>
    </source>
</evidence>
<proteinExistence type="predicted"/>
<evidence type="ECO:0000313" key="3">
    <source>
        <dbReference type="Proteomes" id="UP001154312"/>
    </source>
</evidence>
<accession>A0A9X4JST4</accession>
<name>A0A9X4JST4_9FIRM</name>
<comment type="caution">
    <text evidence="2">The sequence shown here is derived from an EMBL/GenBank/DDBJ whole genome shotgun (WGS) entry which is preliminary data.</text>
</comment>
<dbReference type="Pfam" id="PF01814">
    <property type="entry name" value="Hemerythrin"/>
    <property type="match status" value="1"/>
</dbReference>
<dbReference type="RefSeq" id="WP_277442609.1">
    <property type="nucleotide sequence ID" value="NZ_JAKOAV010000004.1"/>
</dbReference>
<dbReference type="Gene3D" id="1.20.120.520">
    <property type="entry name" value="nmb1532 protein domain like"/>
    <property type="match status" value="1"/>
</dbReference>
<reference evidence="2" key="1">
    <citation type="submission" date="2022-02" db="EMBL/GenBank/DDBJ databases">
        <authorList>
            <person name="Leng L."/>
        </authorList>
    </citation>
    <scope>NUCLEOTIDE SEQUENCE</scope>
    <source>
        <strain evidence="2">JI</strain>
    </source>
</reference>
<gene>
    <name evidence="2" type="ORF">L7E55_03205</name>
</gene>
<evidence type="ECO:0000259" key="1">
    <source>
        <dbReference type="Pfam" id="PF01814"/>
    </source>
</evidence>